<protein>
    <submittedName>
        <fullName evidence="3">Uncharacterized protein</fullName>
    </submittedName>
</protein>
<feature type="chain" id="PRO_5040884415" evidence="2">
    <location>
        <begin position="22"/>
        <end position="206"/>
    </location>
</feature>
<name>A0A9W9AU60_9AGAR</name>
<proteinExistence type="predicted"/>
<dbReference type="AlphaFoldDB" id="A0A9W9AU60"/>
<evidence type="ECO:0000313" key="3">
    <source>
        <dbReference type="EMBL" id="KAJ4490637.1"/>
    </source>
</evidence>
<sequence length="206" mass="22872">MPKLSAVVLVAMAFLATSINSVPMYVSTYLVAELFCGYQQLTVTESACSRCKTNLRITSRSLANSKIPMVALAVHRLVLVNRLVWTQTPVNVCAMLPPNLVLQLMYIIVAVNKHVAVVESSVAALGASVTAMQTTGTLQPAIHGTKELFNKGVQKVNATYHHTTEEVHNVTTSVERKTHKLLHPFSHNDKQEKTYKEEDKDHENYR</sequence>
<feature type="compositionally biased region" description="Basic and acidic residues" evidence="1">
    <location>
        <begin position="186"/>
        <end position="206"/>
    </location>
</feature>
<accession>A0A9W9AU60</accession>
<evidence type="ECO:0000313" key="4">
    <source>
        <dbReference type="Proteomes" id="UP001150266"/>
    </source>
</evidence>
<gene>
    <name evidence="3" type="ORF">J3R30DRAFT_3423556</name>
</gene>
<feature type="region of interest" description="Disordered" evidence="1">
    <location>
        <begin position="175"/>
        <end position="206"/>
    </location>
</feature>
<dbReference type="EMBL" id="JAOTPV010000001">
    <property type="protein sequence ID" value="KAJ4490637.1"/>
    <property type="molecule type" value="Genomic_DNA"/>
</dbReference>
<reference evidence="3" key="1">
    <citation type="submission" date="2022-08" db="EMBL/GenBank/DDBJ databases">
        <title>A Global Phylogenomic Analysis of the Shiitake Genus Lentinula.</title>
        <authorList>
            <consortium name="DOE Joint Genome Institute"/>
            <person name="Sierra-Patev S."/>
            <person name="Min B."/>
            <person name="Naranjo-Ortiz M."/>
            <person name="Looney B."/>
            <person name="Konkel Z."/>
            <person name="Slot J.C."/>
            <person name="Sakamoto Y."/>
            <person name="Steenwyk J.L."/>
            <person name="Rokas A."/>
            <person name="Carro J."/>
            <person name="Camarero S."/>
            <person name="Ferreira P."/>
            <person name="Molpeceres G."/>
            <person name="Ruiz-Duenas F.J."/>
            <person name="Serrano A."/>
            <person name="Henrissat B."/>
            <person name="Drula E."/>
            <person name="Hughes K.W."/>
            <person name="Mata J.L."/>
            <person name="Ishikawa N.K."/>
            <person name="Vargas-Isla R."/>
            <person name="Ushijima S."/>
            <person name="Smith C.A."/>
            <person name="Ahrendt S."/>
            <person name="Andreopoulos W."/>
            <person name="He G."/>
            <person name="Labutti K."/>
            <person name="Lipzen A."/>
            <person name="Ng V."/>
            <person name="Riley R."/>
            <person name="Sandor L."/>
            <person name="Barry K."/>
            <person name="Martinez A.T."/>
            <person name="Xiao Y."/>
            <person name="Gibbons J.G."/>
            <person name="Terashima K."/>
            <person name="Grigoriev I.V."/>
            <person name="Hibbett D.S."/>
        </authorList>
    </citation>
    <scope>NUCLEOTIDE SEQUENCE</scope>
    <source>
        <strain evidence="3">JLM2183</strain>
    </source>
</reference>
<comment type="caution">
    <text evidence="3">The sequence shown here is derived from an EMBL/GenBank/DDBJ whole genome shotgun (WGS) entry which is preliminary data.</text>
</comment>
<keyword evidence="4" id="KW-1185">Reference proteome</keyword>
<dbReference type="Proteomes" id="UP001150266">
    <property type="component" value="Unassembled WGS sequence"/>
</dbReference>
<organism evidence="3 4">
    <name type="scientific">Lentinula aciculospora</name>
    <dbReference type="NCBI Taxonomy" id="153920"/>
    <lineage>
        <taxon>Eukaryota</taxon>
        <taxon>Fungi</taxon>
        <taxon>Dikarya</taxon>
        <taxon>Basidiomycota</taxon>
        <taxon>Agaricomycotina</taxon>
        <taxon>Agaricomycetes</taxon>
        <taxon>Agaricomycetidae</taxon>
        <taxon>Agaricales</taxon>
        <taxon>Marasmiineae</taxon>
        <taxon>Omphalotaceae</taxon>
        <taxon>Lentinula</taxon>
    </lineage>
</organism>
<feature type="signal peptide" evidence="2">
    <location>
        <begin position="1"/>
        <end position="21"/>
    </location>
</feature>
<keyword evidence="2" id="KW-0732">Signal</keyword>
<evidence type="ECO:0000256" key="1">
    <source>
        <dbReference type="SAM" id="MobiDB-lite"/>
    </source>
</evidence>
<evidence type="ECO:0000256" key="2">
    <source>
        <dbReference type="SAM" id="SignalP"/>
    </source>
</evidence>